<proteinExistence type="predicted"/>
<dbReference type="AlphaFoldDB" id="G0WF76"/>
<evidence type="ECO:0008006" key="4">
    <source>
        <dbReference type="Google" id="ProtNLM"/>
    </source>
</evidence>
<organism evidence="2 3">
    <name type="scientific">Naumovozyma dairenensis (strain ATCC 10597 / BCRC 20456 / CBS 421 / NBRC 0211 / NRRL Y-12639)</name>
    <name type="common">Saccharomyces dairenensis</name>
    <dbReference type="NCBI Taxonomy" id="1071378"/>
    <lineage>
        <taxon>Eukaryota</taxon>
        <taxon>Fungi</taxon>
        <taxon>Dikarya</taxon>
        <taxon>Ascomycota</taxon>
        <taxon>Saccharomycotina</taxon>
        <taxon>Saccharomycetes</taxon>
        <taxon>Saccharomycetales</taxon>
        <taxon>Saccharomycetaceae</taxon>
        <taxon>Naumovozyma</taxon>
    </lineage>
</organism>
<name>G0WF76_NAUDC</name>
<keyword evidence="3" id="KW-1185">Reference proteome</keyword>
<accession>G0WF76</accession>
<dbReference type="Proteomes" id="UP000000689">
    <property type="component" value="Chromosome 8"/>
</dbReference>
<evidence type="ECO:0000256" key="1">
    <source>
        <dbReference type="SAM" id="Phobius"/>
    </source>
</evidence>
<keyword evidence="1" id="KW-0812">Transmembrane</keyword>
<evidence type="ECO:0000313" key="2">
    <source>
        <dbReference type="EMBL" id="CCD26437.1"/>
    </source>
</evidence>
<dbReference type="HOGENOM" id="CLU_103433_1_0_1"/>
<dbReference type="eggNOG" id="ENOG502SGM7">
    <property type="taxonomic scope" value="Eukaryota"/>
</dbReference>
<reference evidence="2 3" key="1">
    <citation type="journal article" date="2011" name="Proc. Natl. Acad. Sci. U.S.A.">
        <title>Evolutionary erosion of yeast sex chromosomes by mating-type switching accidents.</title>
        <authorList>
            <person name="Gordon J.L."/>
            <person name="Armisen D."/>
            <person name="Proux-Wera E."/>
            <person name="Oheigeartaigh S.S."/>
            <person name="Byrne K.P."/>
            <person name="Wolfe K.H."/>
        </authorList>
    </citation>
    <scope>NUCLEOTIDE SEQUENCE [LARGE SCALE GENOMIC DNA]</scope>
    <source>
        <strain evidence="3">ATCC 10597 / BCRC 20456 / CBS 421 / NBRC 0211 / NRRL Y-12639</strain>
    </source>
</reference>
<gene>
    <name evidence="2" type="primary">NDAI0H02630</name>
    <name evidence="2" type="ordered locus">NDAI_0H02630</name>
</gene>
<feature type="transmembrane region" description="Helical" evidence="1">
    <location>
        <begin position="104"/>
        <end position="121"/>
    </location>
</feature>
<keyword evidence="1" id="KW-0472">Membrane</keyword>
<dbReference type="RefSeq" id="XP_003671680.1">
    <property type="nucleotide sequence ID" value="XM_003671632.1"/>
</dbReference>
<keyword evidence="1" id="KW-1133">Transmembrane helix</keyword>
<feature type="transmembrane region" description="Helical" evidence="1">
    <location>
        <begin position="47"/>
        <end position="64"/>
    </location>
</feature>
<dbReference type="EMBL" id="HE580274">
    <property type="protein sequence ID" value="CCD26437.1"/>
    <property type="molecule type" value="Genomic_DNA"/>
</dbReference>
<protein>
    <recommendedName>
        <fullName evidence="4">FUN14 domain-containing protein</fullName>
    </recommendedName>
</protein>
<dbReference type="KEGG" id="ndi:NDAI_0H02630"/>
<evidence type="ECO:0000313" key="3">
    <source>
        <dbReference type="Proteomes" id="UP000000689"/>
    </source>
</evidence>
<dbReference type="GeneID" id="11495968"/>
<sequence length="194" mass="21695">MFAQRLSLFRSFAPPRLPSQITQPVFRSQPLRAVQNLLRSPTWNTRFVATTTGILTGISSLYYIKNIKKSSTIYNDVKLTTDQGTSIPVQSLVKTPEEIRRKQYKQLCLGSIFGIVAGVIVSKLSSILIAMGLLSLVSVRWLMRGNVLVINRQVLSKEGLMKLFNIDSKTLNSANNVYFKGSFLTCFLLAAFNV</sequence>
<dbReference type="OrthoDB" id="3990500at2759"/>